<proteinExistence type="predicted"/>
<protein>
    <submittedName>
        <fullName evidence="2">Uncharacterized protein</fullName>
    </submittedName>
</protein>
<sequence length="74" mass="8448">MLKFLLIVVLLALAIYGCVMLVDRQLNGTRAGRPLLPRRPQQPRRPLGPDDDPEFLRQLNRRKPPKREGPPDAP</sequence>
<accession>A0ABT9B5M2</accession>
<evidence type="ECO:0000256" key="1">
    <source>
        <dbReference type="SAM" id="MobiDB-lite"/>
    </source>
</evidence>
<gene>
    <name evidence="2" type="ORF">Q5722_09520</name>
</gene>
<dbReference type="Proteomes" id="UP001233314">
    <property type="component" value="Unassembled WGS sequence"/>
</dbReference>
<organism evidence="2 3">
    <name type="scientific">Nocardioides jiangxiensis</name>
    <dbReference type="NCBI Taxonomy" id="3064524"/>
    <lineage>
        <taxon>Bacteria</taxon>
        <taxon>Bacillati</taxon>
        <taxon>Actinomycetota</taxon>
        <taxon>Actinomycetes</taxon>
        <taxon>Propionibacteriales</taxon>
        <taxon>Nocardioidaceae</taxon>
        <taxon>Nocardioides</taxon>
    </lineage>
</organism>
<evidence type="ECO:0000313" key="3">
    <source>
        <dbReference type="Proteomes" id="UP001233314"/>
    </source>
</evidence>
<reference evidence="2 3" key="1">
    <citation type="submission" date="2023-07" db="EMBL/GenBank/DDBJ databases">
        <title>Nocardioides sp. nov WY-20 isolated from soil.</title>
        <authorList>
            <person name="Liu B."/>
            <person name="Wan Y."/>
        </authorList>
    </citation>
    <scope>NUCLEOTIDE SEQUENCE [LARGE SCALE GENOMIC DNA]</scope>
    <source>
        <strain evidence="2 3">WY-20</strain>
    </source>
</reference>
<feature type="region of interest" description="Disordered" evidence="1">
    <location>
        <begin position="29"/>
        <end position="74"/>
    </location>
</feature>
<dbReference type="RefSeq" id="WP_305027978.1">
    <property type="nucleotide sequence ID" value="NZ_JAUQTA010000001.1"/>
</dbReference>
<evidence type="ECO:0000313" key="2">
    <source>
        <dbReference type="EMBL" id="MDO7868606.1"/>
    </source>
</evidence>
<dbReference type="EMBL" id="JAUQTA010000001">
    <property type="protein sequence ID" value="MDO7868606.1"/>
    <property type="molecule type" value="Genomic_DNA"/>
</dbReference>
<dbReference type="PROSITE" id="PS51257">
    <property type="entry name" value="PROKAR_LIPOPROTEIN"/>
    <property type="match status" value="1"/>
</dbReference>
<comment type="caution">
    <text evidence="2">The sequence shown here is derived from an EMBL/GenBank/DDBJ whole genome shotgun (WGS) entry which is preliminary data.</text>
</comment>
<name>A0ABT9B5M2_9ACTN</name>
<keyword evidence="3" id="KW-1185">Reference proteome</keyword>